<evidence type="ECO:0000313" key="2">
    <source>
        <dbReference type="Proteomes" id="UP000887116"/>
    </source>
</evidence>
<dbReference type="Proteomes" id="UP000887116">
    <property type="component" value="Unassembled WGS sequence"/>
</dbReference>
<proteinExistence type="predicted"/>
<reference evidence="1" key="1">
    <citation type="submission" date="2020-07" db="EMBL/GenBank/DDBJ databases">
        <title>Multicomponent nature underlies the extraordinary mechanical properties of spider dragline silk.</title>
        <authorList>
            <person name="Kono N."/>
            <person name="Nakamura H."/>
            <person name="Mori M."/>
            <person name="Yoshida Y."/>
            <person name="Ohtoshi R."/>
            <person name="Malay A.D."/>
            <person name="Moran D.A.P."/>
            <person name="Tomita M."/>
            <person name="Numata K."/>
            <person name="Arakawa K."/>
        </authorList>
    </citation>
    <scope>NUCLEOTIDE SEQUENCE</scope>
</reference>
<comment type="caution">
    <text evidence="1">The sequence shown here is derived from an EMBL/GenBank/DDBJ whole genome shotgun (WGS) entry which is preliminary data.</text>
</comment>
<protein>
    <submittedName>
        <fullName evidence="1">Uncharacterized protein</fullName>
    </submittedName>
</protein>
<dbReference type="AlphaFoldDB" id="A0A8X6KCY4"/>
<dbReference type="EMBL" id="BMAO01000801">
    <property type="protein sequence ID" value="GFQ69271.1"/>
    <property type="molecule type" value="Genomic_DNA"/>
</dbReference>
<accession>A0A8X6KCY4</accession>
<name>A0A8X6KCY4_TRICU</name>
<organism evidence="1 2">
    <name type="scientific">Trichonephila clavata</name>
    <name type="common">Joro spider</name>
    <name type="synonym">Nephila clavata</name>
    <dbReference type="NCBI Taxonomy" id="2740835"/>
    <lineage>
        <taxon>Eukaryota</taxon>
        <taxon>Metazoa</taxon>
        <taxon>Ecdysozoa</taxon>
        <taxon>Arthropoda</taxon>
        <taxon>Chelicerata</taxon>
        <taxon>Arachnida</taxon>
        <taxon>Araneae</taxon>
        <taxon>Araneomorphae</taxon>
        <taxon>Entelegynae</taxon>
        <taxon>Araneoidea</taxon>
        <taxon>Nephilidae</taxon>
        <taxon>Trichonephila</taxon>
    </lineage>
</organism>
<gene>
    <name evidence="1" type="ORF">TNCT_436871</name>
</gene>
<evidence type="ECO:0000313" key="1">
    <source>
        <dbReference type="EMBL" id="GFQ69271.1"/>
    </source>
</evidence>
<keyword evidence="2" id="KW-1185">Reference proteome</keyword>
<sequence length="79" mass="8692">MYKGEQHYSCEKITCLQCALRCVRSPLEENGGMDHLHGVSPRKSTSCSNGLLQTANNKVSGAVLELRNGKKRNEKSGIE</sequence>